<reference evidence="2" key="1">
    <citation type="journal article" date="2020" name="Biotechnol. Biofuels">
        <title>New insights from the biogas microbiome by comprehensive genome-resolved metagenomics of nearly 1600 species originating from multiple anaerobic digesters.</title>
        <authorList>
            <person name="Campanaro S."/>
            <person name="Treu L."/>
            <person name="Rodriguez-R L.M."/>
            <person name="Kovalovszki A."/>
            <person name="Ziels R.M."/>
            <person name="Maus I."/>
            <person name="Zhu X."/>
            <person name="Kougias P.G."/>
            <person name="Basile A."/>
            <person name="Luo G."/>
            <person name="Schluter A."/>
            <person name="Konstantinidis K.T."/>
            <person name="Angelidaki I."/>
        </authorList>
    </citation>
    <scope>NUCLEOTIDE SEQUENCE</scope>
    <source>
        <strain evidence="2">AS06rmzACSIP_7</strain>
    </source>
</reference>
<dbReference type="Proteomes" id="UP000777265">
    <property type="component" value="Unassembled WGS sequence"/>
</dbReference>
<evidence type="ECO:0000259" key="1">
    <source>
        <dbReference type="Pfam" id="PF12281"/>
    </source>
</evidence>
<gene>
    <name evidence="2" type="ORF">GXY80_14025</name>
</gene>
<sequence>MEDKQIRLLKQVLAKLSELGVLRHTVVVGSWCLFFYRLFYDNKSIGTLRTRDVDLMIPDPAAMTIDVDVPEEMQALGFVTDYRGDEGYMRLMHPEFFLEFLVPMHGRETKKVYPLRQMGANAQRLRYLDMLCGRTITVRIGEIEVMVPHPALFLLHKIIVYTRRSSPFHKDKDIIQIERLIALLEQEGELGSLPAFFSELIPAWQKTVIKNLKALGRTGLIDLLSE</sequence>
<evidence type="ECO:0000313" key="3">
    <source>
        <dbReference type="Proteomes" id="UP000777265"/>
    </source>
</evidence>
<accession>A0A971S1K1</accession>
<proteinExistence type="predicted"/>
<dbReference type="Pfam" id="PF12281">
    <property type="entry name" value="NTP_transf_8"/>
    <property type="match status" value="1"/>
</dbReference>
<evidence type="ECO:0000313" key="2">
    <source>
        <dbReference type="EMBL" id="NLW36575.1"/>
    </source>
</evidence>
<name>A0A971S1K1_9BACT</name>
<dbReference type="InterPro" id="IPR058575">
    <property type="entry name" value="NTP_transf_8_dom"/>
</dbReference>
<feature type="domain" description="Nucleotidyltransferase-like" evidence="1">
    <location>
        <begin position="9"/>
        <end position="187"/>
    </location>
</feature>
<dbReference type="AlphaFoldDB" id="A0A971S1K1"/>
<comment type="caution">
    <text evidence="2">The sequence shown here is derived from an EMBL/GenBank/DDBJ whole genome shotgun (WGS) entry which is preliminary data.</text>
</comment>
<dbReference type="EMBL" id="JAAYEE010000269">
    <property type="protein sequence ID" value="NLW36575.1"/>
    <property type="molecule type" value="Genomic_DNA"/>
</dbReference>
<protein>
    <recommendedName>
        <fullName evidence="1">Nucleotidyltransferase-like domain-containing protein</fullName>
    </recommendedName>
</protein>
<reference evidence="2" key="2">
    <citation type="submission" date="2020-01" db="EMBL/GenBank/DDBJ databases">
        <authorList>
            <person name="Campanaro S."/>
        </authorList>
    </citation>
    <scope>NUCLEOTIDE SEQUENCE</scope>
    <source>
        <strain evidence="2">AS06rmzACSIP_7</strain>
    </source>
</reference>
<organism evidence="2 3">
    <name type="scientific">Syntrophorhabdus aromaticivorans</name>
    <dbReference type="NCBI Taxonomy" id="328301"/>
    <lineage>
        <taxon>Bacteria</taxon>
        <taxon>Pseudomonadati</taxon>
        <taxon>Thermodesulfobacteriota</taxon>
        <taxon>Syntrophorhabdia</taxon>
        <taxon>Syntrophorhabdales</taxon>
        <taxon>Syntrophorhabdaceae</taxon>
        <taxon>Syntrophorhabdus</taxon>
    </lineage>
</organism>